<evidence type="ECO:0000313" key="3">
    <source>
        <dbReference type="EMBL" id="CAF9925241.1"/>
    </source>
</evidence>
<protein>
    <recommendedName>
        <fullName evidence="2">Glycosyltransferase 2-like domain-containing protein</fullName>
    </recommendedName>
</protein>
<sequence length="620" mass="70003">MGAHKFWEKPYNWTYLDPWQIIYIIYSVGAHICACILFPSRLIWSVWHMVEEVRAAKYEAAEVTRPYAESEASSSVDDKASLISLTPTASSSTPDGPLSRVGTPRASKFEEVADSVIHAVILPSYKEDLDTLKETVSVLASHVLARSSYDLYLAMEQRDPDAQSMAESLISSFKDSFHNMSYTLHPGDIEGEVAGKSSNVSWAARQLSHNYVDTESRRNCVITVMDCKFMNRLRTSQTNKQTADTHLSSNYFLLLTKSHREDPNADSTLYCVPIIFDRNAHLVNPFVRAADIFWCGAGLSGLYRGSTVQIPTSVYSIAMTLAETVGGWDTGPESIGEDMHMFLKTYFKTKGQVQTKVIYSPASQSNVYSDVKGIRGLFLNVYSRYKQALRHMWGSLDSGYAVQKGLEALFRHNEESPAQWLASRPEDRVPRWVKDSNLTHFTPPNMYGESRLDPERARFSKLNLVALYHRLYEAHFLPAHLTVALIAEVICTSLVGPSMIHPALMSAFSFCGTLRLIGFCATACFVYFYETYHLVCVRNREEEMKAAGLWEDMQDNFSYRSLRKNWFDYCALPVNGTLYGTAPAIVAEFSHLWTDQIVYQVSAKPLKKLAERFERAVSLA</sequence>
<name>A0A8H3FFY5_9LECA</name>
<reference evidence="3" key="1">
    <citation type="submission" date="2021-03" db="EMBL/GenBank/DDBJ databases">
        <authorList>
            <person name="Tagirdzhanova G."/>
        </authorList>
    </citation>
    <scope>NUCLEOTIDE SEQUENCE</scope>
</reference>
<dbReference type="Pfam" id="PF13632">
    <property type="entry name" value="Glyco_trans_2_3"/>
    <property type="match status" value="1"/>
</dbReference>
<keyword evidence="1" id="KW-1133">Transmembrane helix</keyword>
<keyword evidence="4" id="KW-1185">Reference proteome</keyword>
<dbReference type="PANTHER" id="PTHR36851">
    <property type="entry name" value="UNNAMED PRODUCT"/>
    <property type="match status" value="1"/>
</dbReference>
<evidence type="ECO:0000256" key="1">
    <source>
        <dbReference type="SAM" id="Phobius"/>
    </source>
</evidence>
<comment type="caution">
    <text evidence="3">The sequence shown here is derived from an EMBL/GenBank/DDBJ whole genome shotgun (WGS) entry which is preliminary data.</text>
</comment>
<dbReference type="InterPro" id="IPR001173">
    <property type="entry name" value="Glyco_trans_2-like"/>
</dbReference>
<gene>
    <name evidence="3" type="ORF">GOMPHAMPRED_003837</name>
</gene>
<evidence type="ECO:0000259" key="2">
    <source>
        <dbReference type="Pfam" id="PF13632"/>
    </source>
</evidence>
<dbReference type="EMBL" id="CAJPDQ010000023">
    <property type="protein sequence ID" value="CAF9925241.1"/>
    <property type="molecule type" value="Genomic_DNA"/>
</dbReference>
<evidence type="ECO:0000313" key="4">
    <source>
        <dbReference type="Proteomes" id="UP000664169"/>
    </source>
</evidence>
<organism evidence="3 4">
    <name type="scientific">Gomphillus americanus</name>
    <dbReference type="NCBI Taxonomy" id="1940652"/>
    <lineage>
        <taxon>Eukaryota</taxon>
        <taxon>Fungi</taxon>
        <taxon>Dikarya</taxon>
        <taxon>Ascomycota</taxon>
        <taxon>Pezizomycotina</taxon>
        <taxon>Lecanoromycetes</taxon>
        <taxon>OSLEUM clade</taxon>
        <taxon>Ostropomycetidae</taxon>
        <taxon>Ostropales</taxon>
        <taxon>Graphidaceae</taxon>
        <taxon>Gomphilloideae</taxon>
        <taxon>Gomphillus</taxon>
    </lineage>
</organism>
<feature type="domain" description="Glycosyltransferase 2-like" evidence="2">
    <location>
        <begin position="243"/>
        <end position="504"/>
    </location>
</feature>
<accession>A0A8H3FFY5</accession>
<keyword evidence="1" id="KW-0812">Transmembrane</keyword>
<dbReference type="PANTHER" id="PTHR36851:SF1">
    <property type="entry name" value="GLYCO_TRANS_2-LIKE DOMAIN-CONTAINING PROTEIN"/>
    <property type="match status" value="1"/>
</dbReference>
<dbReference type="AlphaFoldDB" id="A0A8H3FFY5"/>
<dbReference type="OrthoDB" id="5819478at2759"/>
<dbReference type="Proteomes" id="UP000664169">
    <property type="component" value="Unassembled WGS sequence"/>
</dbReference>
<proteinExistence type="predicted"/>
<feature type="transmembrane region" description="Helical" evidence="1">
    <location>
        <begin position="20"/>
        <end position="39"/>
    </location>
</feature>
<keyword evidence="1" id="KW-0472">Membrane</keyword>